<accession>A0ABX6N8N6</accession>
<sequence>MSNAQFEPGNGITLCRKCHKQVHGGFNGKPDMGLPMDAQGGEKAEDISTMLEFLVAKSRQHPNLADEWYYLSDSTLGTISLLQGFDATTRLDASRIEQAYIIWNQAPDTLRDAVLQANGFAPFRGPLIPGIHIISNVRPFLPRDT</sequence>
<evidence type="ECO:0000313" key="2">
    <source>
        <dbReference type="Proteomes" id="UP000501130"/>
    </source>
</evidence>
<evidence type="ECO:0008006" key="3">
    <source>
        <dbReference type="Google" id="ProtNLM"/>
    </source>
</evidence>
<evidence type="ECO:0000313" key="1">
    <source>
        <dbReference type="EMBL" id="QJR30039.1"/>
    </source>
</evidence>
<gene>
    <name evidence="1" type="ORF">HKT17_10130</name>
</gene>
<organism evidence="1 2">
    <name type="scientific">Limnobacter profundi</name>
    <dbReference type="NCBI Taxonomy" id="2732163"/>
    <lineage>
        <taxon>Bacteria</taxon>
        <taxon>Pseudomonadati</taxon>
        <taxon>Pseudomonadota</taxon>
        <taxon>Betaproteobacteria</taxon>
        <taxon>Burkholderiales</taxon>
        <taxon>Burkholderiaceae</taxon>
        <taxon>Limnobacter</taxon>
    </lineage>
</organism>
<name>A0ABX6N8N6_9BURK</name>
<protein>
    <recommendedName>
        <fullName evidence="3">Cytochrome c domain-containing protein</fullName>
    </recommendedName>
</protein>
<reference evidence="1 2" key="1">
    <citation type="submission" date="2020-05" db="EMBL/GenBank/DDBJ databases">
        <title>Compete genome of Limnobacter sp. SAORIC-580.</title>
        <authorList>
            <person name="Song J."/>
            <person name="Cho J.-C."/>
        </authorList>
    </citation>
    <scope>NUCLEOTIDE SEQUENCE [LARGE SCALE GENOMIC DNA]</scope>
    <source>
        <strain evidence="1 2">SAORIC-580</strain>
    </source>
</reference>
<dbReference type="EMBL" id="CP053084">
    <property type="protein sequence ID" value="QJR30039.1"/>
    <property type="molecule type" value="Genomic_DNA"/>
</dbReference>
<keyword evidence="2" id="KW-1185">Reference proteome</keyword>
<proteinExistence type="predicted"/>
<dbReference type="Proteomes" id="UP000501130">
    <property type="component" value="Chromosome"/>
</dbReference>